<dbReference type="PANTHER" id="PTHR43841">
    <property type="entry name" value="3-HYDROXYACYL-THIOESTER DEHYDRATASE HTDX-RELATED"/>
    <property type="match status" value="1"/>
</dbReference>
<dbReference type="Proteomes" id="UP001219037">
    <property type="component" value="Chromosome"/>
</dbReference>
<evidence type="ECO:0000256" key="2">
    <source>
        <dbReference type="SAM" id="MobiDB-lite"/>
    </source>
</evidence>
<keyword evidence="5" id="KW-1185">Reference proteome</keyword>
<sequence>MSAEFSSAGRSFRTLSGLPGLGGAYRDAVTTMARRKVTGSRTPRQLPTQGVRISGHRFTQDDVDRYASLFAPVADGVVASVGVHIAAFPLMMHLMSQSDFPLPLLGLVHTENAVSHHRPVQVESPVDVEVWAESLGGHRAGTTVEIHARVADSATGESLWESVSTYLARGVRLVEPGEAESSRGAGGSASDRTAELPAKTGQWKLPSSTGRDYAAVSGDFNPIHINPLTAKALGMPSMIAHGMYLAGRMLIGREPAEAGFRWDIEFKSPVVLPATVTVGYTSDVADAQTLRCTGWNARKQKPHFFGTITRA</sequence>
<feature type="region of interest" description="Disordered" evidence="2">
    <location>
        <begin position="177"/>
        <end position="207"/>
    </location>
</feature>
<reference evidence="4 5" key="1">
    <citation type="submission" date="2023-04" db="EMBL/GenBank/DDBJ databases">
        <title>Funneling lignin-derived compounds into biodiesel using alkali-halophilic Citricoccus sp. P2.</title>
        <authorList>
            <person name="Luo C.-B."/>
        </authorList>
    </citation>
    <scope>NUCLEOTIDE SEQUENCE [LARGE SCALE GENOMIC DNA]</scope>
    <source>
        <strain evidence="4 5">P2</strain>
    </source>
</reference>
<dbReference type="SUPFAM" id="SSF54637">
    <property type="entry name" value="Thioesterase/thiol ester dehydrase-isomerase"/>
    <property type="match status" value="2"/>
</dbReference>
<dbReference type="Gene3D" id="3.10.129.10">
    <property type="entry name" value="Hotdog Thioesterase"/>
    <property type="match status" value="1"/>
</dbReference>
<dbReference type="EMBL" id="CP121252">
    <property type="protein sequence ID" value="WFP15332.1"/>
    <property type="molecule type" value="Genomic_DNA"/>
</dbReference>
<organism evidence="4 5">
    <name type="scientific">Citricoccus muralis</name>
    <dbReference type="NCBI Taxonomy" id="169134"/>
    <lineage>
        <taxon>Bacteria</taxon>
        <taxon>Bacillati</taxon>
        <taxon>Actinomycetota</taxon>
        <taxon>Actinomycetes</taxon>
        <taxon>Micrococcales</taxon>
        <taxon>Micrococcaceae</taxon>
        <taxon>Citricoccus</taxon>
    </lineage>
</organism>
<protein>
    <submittedName>
        <fullName evidence="4">MaoC/PaaZ C-terminal domain-containing protein</fullName>
    </submittedName>
</protein>
<dbReference type="RefSeq" id="WP_278155953.1">
    <property type="nucleotide sequence ID" value="NZ_CP121252.1"/>
</dbReference>
<dbReference type="Pfam" id="PF01575">
    <property type="entry name" value="MaoC_dehydratas"/>
    <property type="match status" value="1"/>
</dbReference>
<evidence type="ECO:0000256" key="1">
    <source>
        <dbReference type="ARBA" id="ARBA00005254"/>
    </source>
</evidence>
<gene>
    <name evidence="4" type="ORF">P8192_07790</name>
</gene>
<proteinExistence type="inferred from homology"/>
<comment type="similarity">
    <text evidence="1">Belongs to the enoyl-CoA hydratase/isomerase family.</text>
</comment>
<evidence type="ECO:0000313" key="4">
    <source>
        <dbReference type="EMBL" id="WFP15332.1"/>
    </source>
</evidence>
<evidence type="ECO:0000313" key="5">
    <source>
        <dbReference type="Proteomes" id="UP001219037"/>
    </source>
</evidence>
<feature type="domain" description="MaoC-like" evidence="3">
    <location>
        <begin position="211"/>
        <end position="278"/>
    </location>
</feature>
<accession>A0ABY8H3U7</accession>
<evidence type="ECO:0000259" key="3">
    <source>
        <dbReference type="Pfam" id="PF01575"/>
    </source>
</evidence>
<dbReference type="InterPro" id="IPR002539">
    <property type="entry name" value="MaoC-like_dom"/>
</dbReference>
<dbReference type="PANTHER" id="PTHR43841:SF3">
    <property type="entry name" value="(3R)-HYDROXYACYL-ACP DEHYDRATASE SUBUNIT HADB"/>
    <property type="match status" value="1"/>
</dbReference>
<dbReference type="InterPro" id="IPR029069">
    <property type="entry name" value="HotDog_dom_sf"/>
</dbReference>
<name>A0ABY8H3U7_9MICC</name>